<organism evidence="2">
    <name type="scientific">Melanopsichium pennsylvanicum 4</name>
    <dbReference type="NCBI Taxonomy" id="1398559"/>
    <lineage>
        <taxon>Eukaryota</taxon>
        <taxon>Fungi</taxon>
        <taxon>Dikarya</taxon>
        <taxon>Basidiomycota</taxon>
        <taxon>Ustilaginomycotina</taxon>
        <taxon>Ustilaginomycetes</taxon>
        <taxon>Ustilaginales</taxon>
        <taxon>Ustilaginaceae</taxon>
        <taxon>Melanopsichium</taxon>
    </lineage>
</organism>
<accession>A0A077QPV7</accession>
<proteinExistence type="predicted"/>
<reference evidence="2" key="1">
    <citation type="journal article" date="2014" name="Genome Biol. Evol.">
        <title>Gene Loss Rather Than Gene Gain Is Associated with a Host Jump from Monocots to Dicots in the Smut Fungus Melanopsichium pennsylvanicum.</title>
        <authorList>
            <person name="Sharma R."/>
            <person name="Mishra B."/>
            <person name="Runge F."/>
            <person name="Thines M."/>
        </authorList>
    </citation>
    <scope>NUCLEOTIDE SEQUENCE</scope>
    <source>
        <strain evidence="2">4</strain>
    </source>
</reference>
<dbReference type="EMBL" id="HG529494">
    <property type="protein sequence ID" value="CDI51120.1"/>
    <property type="molecule type" value="Genomic_DNA"/>
</dbReference>
<feature type="region of interest" description="Disordered" evidence="1">
    <location>
        <begin position="1"/>
        <end position="32"/>
    </location>
</feature>
<name>A0A077QPV7_9BASI</name>
<feature type="compositionally biased region" description="Polar residues" evidence="1">
    <location>
        <begin position="21"/>
        <end position="32"/>
    </location>
</feature>
<dbReference type="AlphaFoldDB" id="A0A077QPV7"/>
<evidence type="ECO:0000313" key="2">
    <source>
        <dbReference type="EMBL" id="CDI51120.1"/>
    </source>
</evidence>
<protein>
    <submittedName>
        <fullName evidence="2">Uncharacterized protein</fullName>
    </submittedName>
</protein>
<feature type="region of interest" description="Disordered" evidence="1">
    <location>
        <begin position="192"/>
        <end position="219"/>
    </location>
</feature>
<evidence type="ECO:0000256" key="1">
    <source>
        <dbReference type="SAM" id="MobiDB-lite"/>
    </source>
</evidence>
<sequence>MSQSISTPRSRRGVPPETPGSARSNTSFASTTIDRATLEDRIEDLELETHDLKRQIAAERERRPLSLSYMDPMGKDANGIKQVLLSRLKKMDDEALTRLLTASSDGLVGFIASAKSSNGENFADADNEAGEGLTVYSVLDASLVPSKSVGVEGLGSASDIDRRLLDYNSGKTSSSSKDLVRDHVRNWERENGLDFAPYHPPNSNYGTTSSSSTFRKKTASTDDESLARSLILPEQAESLILTNKNKASLTIRFAIMWNRFGHAIPSITAIPWIPEALLNPTVQTFLDGFQDEFQHLIKTALAQDGMIGLPDQDQDDEDEDEDGLDGIVGRFGILPGLHAVIKAFFGLENNHLSIEQDSSLEQE</sequence>